<dbReference type="RefSeq" id="WP_142664356.1">
    <property type="nucleotide sequence ID" value="NZ_FXTK01000019.1"/>
</dbReference>
<dbReference type="GO" id="GO:0006351">
    <property type="term" value="P:DNA-templated transcription"/>
    <property type="evidence" value="ECO:0007669"/>
    <property type="project" value="TreeGrafter"/>
</dbReference>
<dbReference type="EMBL" id="FXTK01000019">
    <property type="protein sequence ID" value="SMO92785.1"/>
    <property type="molecule type" value="Genomic_DNA"/>
</dbReference>
<dbReference type="GO" id="GO:0003700">
    <property type="term" value="F:DNA-binding transcription factor activity"/>
    <property type="evidence" value="ECO:0007669"/>
    <property type="project" value="InterPro"/>
</dbReference>
<dbReference type="InterPro" id="IPR000847">
    <property type="entry name" value="LysR_HTH_N"/>
</dbReference>
<evidence type="ECO:0000313" key="6">
    <source>
        <dbReference type="EMBL" id="SMO92785.1"/>
    </source>
</evidence>
<feature type="domain" description="HTH lysR-type" evidence="5">
    <location>
        <begin position="9"/>
        <end position="66"/>
    </location>
</feature>
<comment type="similarity">
    <text evidence="1">Belongs to the LysR transcriptional regulatory family.</text>
</comment>
<keyword evidence="4" id="KW-0804">Transcription</keyword>
<protein>
    <submittedName>
        <fullName evidence="6">DNA-binding transcriptional regulator, LysR family</fullName>
    </submittedName>
</protein>
<organism evidence="6 7">
    <name type="scientific">Paracoccus laeviglucosivorans</name>
    <dbReference type="NCBI Taxonomy" id="1197861"/>
    <lineage>
        <taxon>Bacteria</taxon>
        <taxon>Pseudomonadati</taxon>
        <taxon>Pseudomonadota</taxon>
        <taxon>Alphaproteobacteria</taxon>
        <taxon>Rhodobacterales</taxon>
        <taxon>Paracoccaceae</taxon>
        <taxon>Paracoccus</taxon>
    </lineage>
</organism>
<evidence type="ECO:0000256" key="1">
    <source>
        <dbReference type="ARBA" id="ARBA00009437"/>
    </source>
</evidence>
<dbReference type="Pfam" id="PF00126">
    <property type="entry name" value="HTH_1"/>
    <property type="match status" value="1"/>
</dbReference>
<accession>A0A521F978</accession>
<dbReference type="InterPro" id="IPR036390">
    <property type="entry name" value="WH_DNA-bd_sf"/>
</dbReference>
<dbReference type="Gene3D" id="1.10.10.10">
    <property type="entry name" value="Winged helix-like DNA-binding domain superfamily/Winged helix DNA-binding domain"/>
    <property type="match status" value="1"/>
</dbReference>
<evidence type="ECO:0000256" key="4">
    <source>
        <dbReference type="ARBA" id="ARBA00023163"/>
    </source>
</evidence>
<evidence type="ECO:0000256" key="3">
    <source>
        <dbReference type="ARBA" id="ARBA00023125"/>
    </source>
</evidence>
<gene>
    <name evidence="6" type="ORF">SAMN06265221_11927</name>
</gene>
<dbReference type="Pfam" id="PF03466">
    <property type="entry name" value="LysR_substrate"/>
    <property type="match status" value="1"/>
</dbReference>
<dbReference type="AlphaFoldDB" id="A0A521F978"/>
<sequence>MIAPRRFLPSVNSLLALEAVDRLGSVTAAADDLALTHSAVSRQLKVLEEQLGVELVRRDGRGVALTASGRAYAQSARGYLQDLAHASLKIRAAGERASLNLAIRPAFGMHWLAPRLHRFAAEHPQISINLSTRLAPFDFAQTGFDAAVHFGLQDWPGVNWLPLSGERVIPCCRPDLRPKRHGDAAALLDMPLLHLEGRPGAWEEWFTAQGVEAARLRGMLFDQYLTLTEGAVLGFGLALLPDYLAEAEFLRGRLSPAFPHYLTVEGRYYLVWPASAERSRPLTELVAMLAQET</sequence>
<dbReference type="Gene3D" id="3.40.190.10">
    <property type="entry name" value="Periplasmic binding protein-like II"/>
    <property type="match status" value="2"/>
</dbReference>
<dbReference type="OrthoDB" id="9813056at2"/>
<dbReference type="PROSITE" id="PS50931">
    <property type="entry name" value="HTH_LYSR"/>
    <property type="match status" value="1"/>
</dbReference>
<dbReference type="InterPro" id="IPR058163">
    <property type="entry name" value="LysR-type_TF_proteobact-type"/>
</dbReference>
<dbReference type="InterPro" id="IPR005119">
    <property type="entry name" value="LysR_subst-bd"/>
</dbReference>
<dbReference type="PRINTS" id="PR00039">
    <property type="entry name" value="HTHLYSR"/>
</dbReference>
<reference evidence="6 7" key="1">
    <citation type="submission" date="2017-05" db="EMBL/GenBank/DDBJ databases">
        <authorList>
            <person name="Varghese N."/>
            <person name="Submissions S."/>
        </authorList>
    </citation>
    <scope>NUCLEOTIDE SEQUENCE [LARGE SCALE GENOMIC DNA]</scope>
    <source>
        <strain evidence="6 7">DSM 100094</strain>
    </source>
</reference>
<dbReference type="SUPFAM" id="SSF53850">
    <property type="entry name" value="Periplasmic binding protein-like II"/>
    <property type="match status" value="1"/>
</dbReference>
<dbReference type="PANTHER" id="PTHR30537:SF26">
    <property type="entry name" value="GLYCINE CLEAVAGE SYSTEM TRANSCRIPTIONAL ACTIVATOR"/>
    <property type="match status" value="1"/>
</dbReference>
<dbReference type="InterPro" id="IPR036388">
    <property type="entry name" value="WH-like_DNA-bd_sf"/>
</dbReference>
<keyword evidence="3 6" id="KW-0238">DNA-binding</keyword>
<proteinExistence type="inferred from homology"/>
<evidence type="ECO:0000259" key="5">
    <source>
        <dbReference type="PROSITE" id="PS50931"/>
    </source>
</evidence>
<evidence type="ECO:0000313" key="7">
    <source>
        <dbReference type="Proteomes" id="UP000319014"/>
    </source>
</evidence>
<dbReference type="PANTHER" id="PTHR30537">
    <property type="entry name" value="HTH-TYPE TRANSCRIPTIONAL REGULATOR"/>
    <property type="match status" value="1"/>
</dbReference>
<keyword evidence="2" id="KW-0805">Transcription regulation</keyword>
<dbReference type="Proteomes" id="UP000319014">
    <property type="component" value="Unassembled WGS sequence"/>
</dbReference>
<keyword evidence="7" id="KW-1185">Reference proteome</keyword>
<dbReference type="GO" id="GO:0043565">
    <property type="term" value="F:sequence-specific DNA binding"/>
    <property type="evidence" value="ECO:0007669"/>
    <property type="project" value="TreeGrafter"/>
</dbReference>
<dbReference type="SUPFAM" id="SSF46785">
    <property type="entry name" value="Winged helix' DNA-binding domain"/>
    <property type="match status" value="1"/>
</dbReference>
<name>A0A521F978_9RHOB</name>
<evidence type="ECO:0000256" key="2">
    <source>
        <dbReference type="ARBA" id="ARBA00023015"/>
    </source>
</evidence>